<organism evidence="1 2">
    <name type="scientific">Lentzea sokolovensis</name>
    <dbReference type="NCBI Taxonomy" id="3095429"/>
    <lineage>
        <taxon>Bacteria</taxon>
        <taxon>Bacillati</taxon>
        <taxon>Actinomycetota</taxon>
        <taxon>Actinomycetes</taxon>
        <taxon>Pseudonocardiales</taxon>
        <taxon>Pseudonocardiaceae</taxon>
        <taxon>Lentzea</taxon>
    </lineage>
</organism>
<dbReference type="Proteomes" id="UP001285352">
    <property type="component" value="Unassembled WGS sequence"/>
</dbReference>
<dbReference type="SUPFAM" id="SSF48371">
    <property type="entry name" value="ARM repeat"/>
    <property type="match status" value="2"/>
</dbReference>
<dbReference type="EMBL" id="JAXAVU010000016">
    <property type="protein sequence ID" value="MDX8148590.1"/>
    <property type="molecule type" value="Genomic_DNA"/>
</dbReference>
<keyword evidence="2" id="KW-1185">Reference proteome</keyword>
<reference evidence="1 2" key="2">
    <citation type="submission" date="2023-11" db="EMBL/GenBank/DDBJ databases">
        <authorList>
            <person name="Lara A.C."/>
            <person name="Chronakova A."/>
        </authorList>
    </citation>
    <scope>NUCLEOTIDE SEQUENCE [LARGE SCALE GENOMIC DNA]</scope>
    <source>
        <strain evidence="1 2">BCCO 10_0061</strain>
    </source>
</reference>
<dbReference type="Gene3D" id="1.25.10.10">
    <property type="entry name" value="Leucine-rich Repeat Variant"/>
    <property type="match status" value="2"/>
</dbReference>
<evidence type="ECO:0000313" key="2">
    <source>
        <dbReference type="Proteomes" id="UP001285352"/>
    </source>
</evidence>
<protein>
    <recommendedName>
        <fullName evidence="3">Leucine rich repeat variant</fullName>
    </recommendedName>
</protein>
<dbReference type="InterPro" id="IPR016024">
    <property type="entry name" value="ARM-type_fold"/>
</dbReference>
<gene>
    <name evidence="1" type="ORF">SK854_41195</name>
</gene>
<name>A0ABU4VAV3_9PSEU</name>
<dbReference type="RefSeq" id="WP_319980575.1">
    <property type="nucleotide sequence ID" value="NZ_JAXAVU010000016.1"/>
</dbReference>
<evidence type="ECO:0008006" key="3">
    <source>
        <dbReference type="Google" id="ProtNLM"/>
    </source>
</evidence>
<accession>A0ABU4VAV3</accession>
<dbReference type="Pfam" id="PF01816">
    <property type="entry name" value="LRV"/>
    <property type="match status" value="1"/>
</dbReference>
<proteinExistence type="predicted"/>
<evidence type="ECO:0000313" key="1">
    <source>
        <dbReference type="EMBL" id="MDX8148590.1"/>
    </source>
</evidence>
<sequence length="478" mass="52112">MHLQMALEGLALNPALPEGMIRRLIAHRQGPDAVGKRPDLTAGLIDEMIAADRPRLLRSLALNDRLPGSVRLRLAHHPNASVRASVAMGCDQGAPREVFELLLADPEPTTRAYLAENAAMPDDLRARLATDPSDEVRGALARYWPAAPEHVRRALLTDPHDEVREAACPAHHAGLPHPAPPPDLIPALLADPVTRAGVVRHLALDEQTARRLSQDPDADVRVELAKHPRLPSELRDALGTDPNAWVRLAVFGREDTPAPLRSALHAQLLAGPHSLGFAGEDGARIERMLVLGELRMLRLPWVCADPLPHVDSPYPCFRVSAASSGQPLPPEVVARLLADDEYDVRSTMARRAPHLVDVVTAERLDREFSPSSAKYTPWRPADELMFPAEVLRRFATDPDPRMRCLAPRDPDLPVGIAARLAADPDAEVRHAVAGHRNLPVEALVALLDDGDERTVHAAASSPRLPEARMERLLALAGL</sequence>
<reference evidence="1 2" key="1">
    <citation type="submission" date="2023-11" db="EMBL/GenBank/DDBJ databases">
        <title>Lentzea sokolovensis, sp. nov., Lentzea kristufkii, sp. nov., and Lentzea miocenensis, sp. nov., rare actinobacteria from Sokolov Coal Basin, Miocene lacustrine sediment, Czech Republic.</title>
        <authorList>
            <person name="Lara A."/>
            <person name="Kotroba L."/>
            <person name="Nouioui I."/>
            <person name="Neumann-Schaal M."/>
            <person name="Mast Y."/>
            <person name="Chronakova A."/>
        </authorList>
    </citation>
    <scope>NUCLEOTIDE SEQUENCE [LARGE SCALE GENOMIC DNA]</scope>
    <source>
        <strain evidence="1 2">BCCO 10_0061</strain>
    </source>
</reference>
<dbReference type="InterPro" id="IPR004830">
    <property type="entry name" value="LRR_variant"/>
</dbReference>
<comment type="caution">
    <text evidence="1">The sequence shown here is derived from an EMBL/GenBank/DDBJ whole genome shotgun (WGS) entry which is preliminary data.</text>
</comment>
<dbReference type="InterPro" id="IPR011989">
    <property type="entry name" value="ARM-like"/>
</dbReference>